<sequence>MRVGAKINREERAMDLLGWIIIGLLAGAIAKLIMPGRDPGGCIVTILLGIAGALLAGFVGRLAGFYAPGERAGFIAAILGSVAVLALYRWFAARR</sequence>
<dbReference type="AlphaFoldDB" id="A0A249MRB7"/>
<keyword evidence="6 7" id="KW-0472">Membrane</keyword>
<evidence type="ECO:0000313" key="9">
    <source>
        <dbReference type="Proteomes" id="UP000217141"/>
    </source>
</evidence>
<organism evidence="8 9">
    <name type="scientific">Sphingobium xenophagum</name>
    <dbReference type="NCBI Taxonomy" id="121428"/>
    <lineage>
        <taxon>Bacteria</taxon>
        <taxon>Pseudomonadati</taxon>
        <taxon>Pseudomonadota</taxon>
        <taxon>Alphaproteobacteria</taxon>
        <taxon>Sphingomonadales</taxon>
        <taxon>Sphingomonadaceae</taxon>
        <taxon>Sphingobium</taxon>
    </lineage>
</organism>
<evidence type="ECO:0000256" key="4">
    <source>
        <dbReference type="ARBA" id="ARBA00022692"/>
    </source>
</evidence>
<dbReference type="GO" id="GO:0005886">
    <property type="term" value="C:plasma membrane"/>
    <property type="evidence" value="ECO:0007669"/>
    <property type="project" value="UniProtKB-SubCell"/>
</dbReference>
<evidence type="ECO:0000256" key="7">
    <source>
        <dbReference type="SAM" id="Phobius"/>
    </source>
</evidence>
<evidence type="ECO:0000313" key="8">
    <source>
        <dbReference type="EMBL" id="ASY43699.1"/>
    </source>
</evidence>
<protein>
    <submittedName>
        <fullName evidence="8">GlsB/YeaQ/YmgE family stress response membrane protein</fullName>
    </submittedName>
</protein>
<dbReference type="Proteomes" id="UP000217141">
    <property type="component" value="Chromosome I"/>
</dbReference>
<dbReference type="EMBL" id="CP022745">
    <property type="protein sequence ID" value="ASY43699.1"/>
    <property type="molecule type" value="Genomic_DNA"/>
</dbReference>
<comment type="subcellular location">
    <subcellularLocation>
        <location evidence="1">Cell membrane</location>
        <topology evidence="1">Multi-pass membrane protein</topology>
    </subcellularLocation>
</comment>
<dbReference type="PANTHER" id="PTHR33884:SF7">
    <property type="entry name" value="BSL8023 PROTEIN"/>
    <property type="match status" value="1"/>
</dbReference>
<feature type="transmembrane region" description="Helical" evidence="7">
    <location>
        <begin position="72"/>
        <end position="91"/>
    </location>
</feature>
<keyword evidence="4 7" id="KW-0812">Transmembrane</keyword>
<name>A0A249MRB7_SPHXE</name>
<feature type="transmembrane region" description="Helical" evidence="7">
    <location>
        <begin position="41"/>
        <end position="60"/>
    </location>
</feature>
<dbReference type="Pfam" id="PF04226">
    <property type="entry name" value="Transgly_assoc"/>
    <property type="match status" value="1"/>
</dbReference>
<evidence type="ECO:0000256" key="6">
    <source>
        <dbReference type="ARBA" id="ARBA00023136"/>
    </source>
</evidence>
<gene>
    <name evidence="8" type="ORF">CJD35_03950</name>
</gene>
<evidence type="ECO:0000256" key="3">
    <source>
        <dbReference type="ARBA" id="ARBA00022475"/>
    </source>
</evidence>
<comment type="similarity">
    <text evidence="2">Belongs to the UPF0410 family.</text>
</comment>
<keyword evidence="5 7" id="KW-1133">Transmembrane helix</keyword>
<accession>A0A249MRB7</accession>
<keyword evidence="3" id="KW-1003">Cell membrane</keyword>
<dbReference type="InterPro" id="IPR007341">
    <property type="entry name" value="Transgly_assoc"/>
</dbReference>
<dbReference type="PANTHER" id="PTHR33884">
    <property type="entry name" value="UPF0410 PROTEIN YMGE"/>
    <property type="match status" value="1"/>
</dbReference>
<reference evidence="8 9" key="1">
    <citation type="submission" date="2017-08" db="EMBL/GenBank/DDBJ databases">
        <title>Whole Genome Sequence of Sphingobium hydrophobicum C1: Insights into Adaption to the Electronic-waste Contaminated Sediment.</title>
        <authorList>
            <person name="Song D."/>
            <person name="Chen X."/>
            <person name="Xu M."/>
        </authorList>
    </citation>
    <scope>NUCLEOTIDE SEQUENCE [LARGE SCALE GENOMIC DNA]</scope>
    <source>
        <strain evidence="8 9">C1</strain>
    </source>
</reference>
<feature type="transmembrane region" description="Helical" evidence="7">
    <location>
        <begin position="16"/>
        <end position="34"/>
    </location>
</feature>
<proteinExistence type="inferred from homology"/>
<dbReference type="KEGG" id="shyd:CJD35_03950"/>
<evidence type="ECO:0000256" key="1">
    <source>
        <dbReference type="ARBA" id="ARBA00004651"/>
    </source>
</evidence>
<evidence type="ECO:0000256" key="5">
    <source>
        <dbReference type="ARBA" id="ARBA00022989"/>
    </source>
</evidence>
<evidence type="ECO:0000256" key="2">
    <source>
        <dbReference type="ARBA" id="ARBA00011006"/>
    </source>
</evidence>